<comment type="caution">
    <text evidence="4">The sequence shown here is derived from an EMBL/GenBank/DDBJ whole genome shotgun (WGS) entry which is preliminary data.</text>
</comment>
<dbReference type="InterPro" id="IPR012020">
    <property type="entry name" value="ABHD4"/>
</dbReference>
<dbReference type="GO" id="GO:0047372">
    <property type="term" value="F:monoacylglycerol lipase activity"/>
    <property type="evidence" value="ECO:0007669"/>
    <property type="project" value="TreeGrafter"/>
</dbReference>
<dbReference type="Proteomes" id="UP000253141">
    <property type="component" value="Unassembled WGS sequence"/>
</dbReference>
<dbReference type="InterPro" id="IPR000073">
    <property type="entry name" value="AB_hydrolase_1"/>
</dbReference>
<organism evidence="4 5">
    <name type="scientific">Runella aurantiaca</name>
    <dbReference type="NCBI Taxonomy" id="2282308"/>
    <lineage>
        <taxon>Bacteria</taxon>
        <taxon>Pseudomonadati</taxon>
        <taxon>Bacteroidota</taxon>
        <taxon>Cytophagia</taxon>
        <taxon>Cytophagales</taxon>
        <taxon>Spirosomataceae</taxon>
        <taxon>Runella</taxon>
    </lineage>
</organism>
<dbReference type="PANTHER" id="PTHR10794:SF94">
    <property type="entry name" value="ESTERASE YHET-RELATED"/>
    <property type="match status" value="1"/>
</dbReference>
<dbReference type="PANTHER" id="PTHR10794">
    <property type="entry name" value="ABHYDROLASE DOMAIN-CONTAINING PROTEIN"/>
    <property type="match status" value="1"/>
</dbReference>
<comment type="similarity">
    <text evidence="1">Belongs to the AB hydrolase superfamily. AB hydrolase 4 family.</text>
</comment>
<keyword evidence="5" id="KW-1185">Reference proteome</keyword>
<dbReference type="InterPro" id="IPR050960">
    <property type="entry name" value="AB_hydrolase_4_sf"/>
</dbReference>
<evidence type="ECO:0000256" key="1">
    <source>
        <dbReference type="ARBA" id="ARBA00010884"/>
    </source>
</evidence>
<dbReference type="SUPFAM" id="SSF53474">
    <property type="entry name" value="alpha/beta-Hydrolases"/>
    <property type="match status" value="1"/>
</dbReference>
<reference evidence="4 5" key="1">
    <citation type="submission" date="2018-07" db="EMBL/GenBank/DDBJ databases">
        <title>Genome analysis of Runella aurantiaca.</title>
        <authorList>
            <person name="Yang X."/>
        </authorList>
    </citation>
    <scope>NUCLEOTIDE SEQUENCE [LARGE SCALE GENOMIC DNA]</scope>
    <source>
        <strain evidence="4 5">YX9</strain>
    </source>
</reference>
<accession>A0A369I6Z0</accession>
<dbReference type="GO" id="GO:0034338">
    <property type="term" value="F:short-chain carboxylesterase activity"/>
    <property type="evidence" value="ECO:0007669"/>
    <property type="project" value="TreeGrafter"/>
</dbReference>
<feature type="active site" description="Charge relay system" evidence="2">
    <location>
        <position position="154"/>
    </location>
</feature>
<evidence type="ECO:0000313" key="5">
    <source>
        <dbReference type="Proteomes" id="UP000253141"/>
    </source>
</evidence>
<name>A0A369I6Z0_9BACT</name>
<gene>
    <name evidence="4" type="ORF">DVG78_19925</name>
</gene>
<keyword evidence="4" id="KW-0378">Hydrolase</keyword>
<feature type="active site" description="Charge relay system" evidence="2">
    <location>
        <position position="281"/>
    </location>
</feature>
<dbReference type="Pfam" id="PF00561">
    <property type="entry name" value="Abhydrolase_1"/>
    <property type="match status" value="1"/>
</dbReference>
<dbReference type="OrthoDB" id="332676at2"/>
<dbReference type="PIRSF" id="PIRSF005211">
    <property type="entry name" value="Ab_hydro_YheT"/>
    <property type="match status" value="1"/>
</dbReference>
<protein>
    <submittedName>
        <fullName evidence="4">Alpha/beta fold hydrolase</fullName>
    </submittedName>
</protein>
<dbReference type="RefSeq" id="WP_114462800.1">
    <property type="nucleotide sequence ID" value="NZ_QPIW01000018.1"/>
</dbReference>
<evidence type="ECO:0000256" key="2">
    <source>
        <dbReference type="PIRSR" id="PIRSR005211-1"/>
    </source>
</evidence>
<dbReference type="EMBL" id="QPIW01000018">
    <property type="protein sequence ID" value="RDB04257.1"/>
    <property type="molecule type" value="Genomic_DNA"/>
</dbReference>
<dbReference type="AlphaFoldDB" id="A0A369I6Z0"/>
<sequence>MPVISTNTHRPPSWLPNGHYQSIYPALFRTINPSYQRERLTTPDDDFLDLDWSFAKNNKIADKKENAKLPTSLRPLVILSHGLEGSSTRQYVTGMVKFLTTNGFDCLAWNYRSCSGEINRQLRFYHSGETTDLEFVIQHALAKGYTEINLMGFSLGGNVTLKYVGENGANIHPAIKKAVAFSVPMDLLACSRNIEKPENKIYLWRFLKSLKPKVTAKAQQYPEHFDLKKWKYVKTFWDFDHVYTGPLHGFEGADDYYQKSSSKGFIHAAAIPTLIVNAVNDPLVPYQSLPSDVIANMPNVWLELTQSGGHCGFRPDIFSHKDAYWSEVRALTFLTEV</sequence>
<evidence type="ECO:0000313" key="4">
    <source>
        <dbReference type="EMBL" id="RDB04257.1"/>
    </source>
</evidence>
<feature type="domain" description="AB hydrolase-1" evidence="3">
    <location>
        <begin position="75"/>
        <end position="313"/>
    </location>
</feature>
<dbReference type="InterPro" id="IPR029058">
    <property type="entry name" value="AB_hydrolase_fold"/>
</dbReference>
<dbReference type="Gene3D" id="3.40.50.1820">
    <property type="entry name" value="alpha/beta hydrolase"/>
    <property type="match status" value="1"/>
</dbReference>
<feature type="active site" description="Charge relay system" evidence="2">
    <location>
        <position position="310"/>
    </location>
</feature>
<proteinExistence type="inferred from homology"/>
<evidence type="ECO:0000259" key="3">
    <source>
        <dbReference type="Pfam" id="PF00561"/>
    </source>
</evidence>